<dbReference type="Gene3D" id="1.10.10.10">
    <property type="entry name" value="Winged helix-like DNA-binding domain superfamily/Winged helix DNA-binding domain"/>
    <property type="match status" value="1"/>
</dbReference>
<reference evidence="6 7" key="1">
    <citation type="submission" date="2016-10" db="EMBL/GenBank/DDBJ databases">
        <authorList>
            <person name="de Groot N.N."/>
        </authorList>
    </citation>
    <scope>NUCLEOTIDE SEQUENCE [LARGE SCALE GENOMIC DNA]</scope>
    <source>
        <strain evidence="6 7">DSM 26656</strain>
    </source>
</reference>
<feature type="domain" description="HTH lysR-type" evidence="5">
    <location>
        <begin position="5"/>
        <end position="61"/>
    </location>
</feature>
<keyword evidence="4" id="KW-0804">Transcription</keyword>
<dbReference type="EMBL" id="FNUY01000004">
    <property type="protein sequence ID" value="SEG35947.1"/>
    <property type="molecule type" value="Genomic_DNA"/>
</dbReference>
<dbReference type="Gene3D" id="3.40.190.10">
    <property type="entry name" value="Periplasmic binding protein-like II"/>
    <property type="match status" value="2"/>
</dbReference>
<dbReference type="Pfam" id="PF03466">
    <property type="entry name" value="LysR_substrate"/>
    <property type="match status" value="1"/>
</dbReference>
<evidence type="ECO:0000256" key="2">
    <source>
        <dbReference type="ARBA" id="ARBA00023015"/>
    </source>
</evidence>
<dbReference type="InterPro" id="IPR000847">
    <property type="entry name" value="LysR_HTH_N"/>
</dbReference>
<dbReference type="SUPFAM" id="SSF53850">
    <property type="entry name" value="Periplasmic binding protein-like II"/>
    <property type="match status" value="1"/>
</dbReference>
<evidence type="ECO:0000313" key="6">
    <source>
        <dbReference type="EMBL" id="SEG35947.1"/>
    </source>
</evidence>
<dbReference type="PANTHER" id="PTHR30537:SF74">
    <property type="entry name" value="HTH-TYPE TRANSCRIPTIONAL REGULATOR TRPI"/>
    <property type="match status" value="1"/>
</dbReference>
<evidence type="ECO:0000256" key="1">
    <source>
        <dbReference type="ARBA" id="ARBA00009437"/>
    </source>
</evidence>
<keyword evidence="3 6" id="KW-0238">DNA-binding</keyword>
<protein>
    <submittedName>
        <fullName evidence="6">DNA-binding transcriptional regulator, LysR family</fullName>
    </submittedName>
</protein>
<dbReference type="GO" id="GO:0043565">
    <property type="term" value="F:sequence-specific DNA binding"/>
    <property type="evidence" value="ECO:0007669"/>
    <property type="project" value="TreeGrafter"/>
</dbReference>
<gene>
    <name evidence="6" type="ORF">SAMN04488115_104449</name>
</gene>
<dbReference type="GO" id="GO:0006351">
    <property type="term" value="P:DNA-templated transcription"/>
    <property type="evidence" value="ECO:0007669"/>
    <property type="project" value="TreeGrafter"/>
</dbReference>
<keyword evidence="2" id="KW-0805">Transcription regulation</keyword>
<dbReference type="GO" id="GO:0003700">
    <property type="term" value="F:DNA-binding transcription factor activity"/>
    <property type="evidence" value="ECO:0007669"/>
    <property type="project" value="InterPro"/>
</dbReference>
<dbReference type="AlphaFoldDB" id="A0A1H5ZJX5"/>
<dbReference type="SUPFAM" id="SSF46785">
    <property type="entry name" value="Winged helix' DNA-binding domain"/>
    <property type="match status" value="1"/>
</dbReference>
<dbReference type="InterPro" id="IPR036390">
    <property type="entry name" value="WH_DNA-bd_sf"/>
</dbReference>
<evidence type="ECO:0000256" key="4">
    <source>
        <dbReference type="ARBA" id="ARBA00023163"/>
    </source>
</evidence>
<comment type="similarity">
    <text evidence="1">Belongs to the LysR transcriptional regulatory family.</text>
</comment>
<dbReference type="InterPro" id="IPR036388">
    <property type="entry name" value="WH-like_DNA-bd_sf"/>
</dbReference>
<dbReference type="PANTHER" id="PTHR30537">
    <property type="entry name" value="HTH-TYPE TRANSCRIPTIONAL REGULATOR"/>
    <property type="match status" value="1"/>
</dbReference>
<dbReference type="InterPro" id="IPR005119">
    <property type="entry name" value="LysR_subst-bd"/>
</dbReference>
<dbReference type="Pfam" id="PF00126">
    <property type="entry name" value="HTH_1"/>
    <property type="match status" value="1"/>
</dbReference>
<organism evidence="6 7">
    <name type="scientific">Bosea lathyri</name>
    <dbReference type="NCBI Taxonomy" id="1036778"/>
    <lineage>
        <taxon>Bacteria</taxon>
        <taxon>Pseudomonadati</taxon>
        <taxon>Pseudomonadota</taxon>
        <taxon>Alphaproteobacteria</taxon>
        <taxon>Hyphomicrobiales</taxon>
        <taxon>Boseaceae</taxon>
        <taxon>Bosea</taxon>
    </lineage>
</organism>
<sequence length="288" mass="31150">MSHLPSLRALATLEAVVRTGNIVAAADELCVTPGAISKQLGQLQEAIDEPLFEKGHRLRPTTLATELAQAIGAGLQQIRGGWDAASEKGQQRVVTLAANATLSVHWIMPRLVDAEVAAGGRAIRVSALHTTDDWQQAQFDIAILRNAWRPEGWQQREIGVERLTLLARPDCAEMLRRTGPAGLQTQTVFVADTRSGELESWIEVAGIERPPAIRSTPHFYIAAQAAMAGQGCIIAPPLVLADLIEQGRLAAPFPEIVAQGATLTAVFDADRCKTAFVEKLLQALFREF</sequence>
<dbReference type="RefSeq" id="WP_103872859.1">
    <property type="nucleotide sequence ID" value="NZ_FNUY01000004.1"/>
</dbReference>
<name>A0A1H5ZJX5_9HYPH</name>
<evidence type="ECO:0000313" key="7">
    <source>
        <dbReference type="Proteomes" id="UP000236743"/>
    </source>
</evidence>
<proteinExistence type="inferred from homology"/>
<evidence type="ECO:0000259" key="5">
    <source>
        <dbReference type="PROSITE" id="PS50931"/>
    </source>
</evidence>
<dbReference type="Proteomes" id="UP000236743">
    <property type="component" value="Unassembled WGS sequence"/>
</dbReference>
<keyword evidence="7" id="KW-1185">Reference proteome</keyword>
<dbReference type="PROSITE" id="PS50931">
    <property type="entry name" value="HTH_LYSR"/>
    <property type="match status" value="1"/>
</dbReference>
<dbReference type="InterPro" id="IPR058163">
    <property type="entry name" value="LysR-type_TF_proteobact-type"/>
</dbReference>
<accession>A0A1H5ZJX5</accession>
<evidence type="ECO:0000256" key="3">
    <source>
        <dbReference type="ARBA" id="ARBA00023125"/>
    </source>
</evidence>